<sequence length="190" mass="20533">MADYVAALEMQREMRGGMAEGHRRSLRRRTRLVDPTSICTDSCEDGGLDGGEENLVGETVEDGEAGAGGQGTGLEHIEKDAVILLSNSACWAASSPDAGSSPRAALLEKMADYVAALEMQVKAMLPLADLREGVHRGRVGPRHRECLEPPPELCNGRGVVTDEKRGERREEGNSTVADGMQRHRRKGRPT</sequence>
<dbReference type="EnsemblPlants" id="OPUNC03G04340.1">
    <property type="protein sequence ID" value="OPUNC03G04340.1"/>
    <property type="gene ID" value="OPUNC03G04340"/>
</dbReference>
<evidence type="ECO:0000313" key="3">
    <source>
        <dbReference type="Proteomes" id="UP000026962"/>
    </source>
</evidence>
<dbReference type="AlphaFoldDB" id="A0A0E0K938"/>
<dbReference type="Proteomes" id="UP000026962">
    <property type="component" value="Chromosome 3"/>
</dbReference>
<evidence type="ECO:0000256" key="1">
    <source>
        <dbReference type="SAM" id="MobiDB-lite"/>
    </source>
</evidence>
<evidence type="ECO:0008006" key="4">
    <source>
        <dbReference type="Google" id="ProtNLM"/>
    </source>
</evidence>
<name>A0A0E0K938_ORYPU</name>
<reference evidence="2" key="2">
    <citation type="submission" date="2018-05" db="EMBL/GenBank/DDBJ databases">
        <title>OpunRS2 (Oryza punctata Reference Sequence Version 2).</title>
        <authorList>
            <person name="Zhang J."/>
            <person name="Kudrna D."/>
            <person name="Lee S."/>
            <person name="Talag J."/>
            <person name="Welchert J."/>
            <person name="Wing R.A."/>
        </authorList>
    </citation>
    <scope>NUCLEOTIDE SEQUENCE [LARGE SCALE GENOMIC DNA]</scope>
</reference>
<organism evidence="2">
    <name type="scientific">Oryza punctata</name>
    <name type="common">Red rice</name>
    <dbReference type="NCBI Taxonomy" id="4537"/>
    <lineage>
        <taxon>Eukaryota</taxon>
        <taxon>Viridiplantae</taxon>
        <taxon>Streptophyta</taxon>
        <taxon>Embryophyta</taxon>
        <taxon>Tracheophyta</taxon>
        <taxon>Spermatophyta</taxon>
        <taxon>Magnoliopsida</taxon>
        <taxon>Liliopsida</taxon>
        <taxon>Poales</taxon>
        <taxon>Poaceae</taxon>
        <taxon>BOP clade</taxon>
        <taxon>Oryzoideae</taxon>
        <taxon>Oryzeae</taxon>
        <taxon>Oryzinae</taxon>
        <taxon>Oryza</taxon>
    </lineage>
</organism>
<dbReference type="HOGENOM" id="CLU_1430157_0_0_1"/>
<proteinExistence type="predicted"/>
<feature type="compositionally biased region" description="Basic and acidic residues" evidence="1">
    <location>
        <begin position="160"/>
        <end position="172"/>
    </location>
</feature>
<protein>
    <recommendedName>
        <fullName evidence="4">BHLH domain-containing protein</fullName>
    </recommendedName>
</protein>
<evidence type="ECO:0000313" key="2">
    <source>
        <dbReference type="EnsemblPlants" id="OPUNC03G04340.1"/>
    </source>
</evidence>
<dbReference type="Gramene" id="OPUNC03G04340.1">
    <property type="protein sequence ID" value="OPUNC03G04340.1"/>
    <property type="gene ID" value="OPUNC03G04340"/>
</dbReference>
<accession>A0A0E0K938</accession>
<feature type="region of interest" description="Disordered" evidence="1">
    <location>
        <begin position="150"/>
        <end position="190"/>
    </location>
</feature>
<reference evidence="2" key="1">
    <citation type="submission" date="2015-04" db="UniProtKB">
        <authorList>
            <consortium name="EnsemblPlants"/>
        </authorList>
    </citation>
    <scope>IDENTIFICATION</scope>
</reference>
<keyword evidence="3" id="KW-1185">Reference proteome</keyword>